<feature type="domain" description="HPP transmembrane region" evidence="2">
    <location>
        <begin position="24"/>
        <end position="169"/>
    </location>
</feature>
<dbReference type="EMBL" id="JBHUMM010000001">
    <property type="protein sequence ID" value="MFD2670253.1"/>
    <property type="molecule type" value="Genomic_DNA"/>
</dbReference>
<sequence>MSKRMPAYTRKMFTSARTPLKVVPIQACMGFIGGFAAIGLLGWLTNSSPGVWLMAPFGASCVLVFIAWEAPLSQPRNVVGGHLISSAIGLLFVQFQAVHEGWMALAVGLAIAAMHLTKTTHPPAGADPLVVMAIGSSWSYLLFPVLAGSLLIVLLAVIMNNLHPDRKYPSFWL</sequence>
<feature type="transmembrane region" description="Helical" evidence="1">
    <location>
        <begin position="77"/>
        <end position="95"/>
    </location>
</feature>
<keyword evidence="1" id="KW-0812">Transmembrane</keyword>
<keyword evidence="1" id="KW-1133">Transmembrane helix</keyword>
<evidence type="ECO:0000256" key="1">
    <source>
        <dbReference type="SAM" id="Phobius"/>
    </source>
</evidence>
<evidence type="ECO:0000259" key="2">
    <source>
        <dbReference type="Pfam" id="PF04982"/>
    </source>
</evidence>
<comment type="caution">
    <text evidence="3">The sequence shown here is derived from an EMBL/GenBank/DDBJ whole genome shotgun (WGS) entry which is preliminary data.</text>
</comment>
<name>A0ABW5R5G9_9BACL</name>
<keyword evidence="1" id="KW-0472">Membrane</keyword>
<feature type="transmembrane region" description="Helical" evidence="1">
    <location>
        <begin position="50"/>
        <end position="70"/>
    </location>
</feature>
<dbReference type="InterPro" id="IPR058581">
    <property type="entry name" value="TM_HPP"/>
</dbReference>
<feature type="transmembrane region" description="Helical" evidence="1">
    <location>
        <begin position="20"/>
        <end position="44"/>
    </location>
</feature>
<accession>A0ABW5R5G9</accession>
<dbReference type="Pfam" id="PF04982">
    <property type="entry name" value="TM_HPP"/>
    <property type="match status" value="1"/>
</dbReference>
<keyword evidence="4" id="KW-1185">Reference proteome</keyword>
<dbReference type="PANTHER" id="PTHR33741">
    <property type="entry name" value="TRANSMEMBRANE PROTEIN DDB_G0269096-RELATED"/>
    <property type="match status" value="1"/>
</dbReference>
<dbReference type="PANTHER" id="PTHR33741:SF5">
    <property type="entry name" value="TRANSMEMBRANE PROTEIN DDB_G0269096-RELATED"/>
    <property type="match status" value="1"/>
</dbReference>
<dbReference type="RefSeq" id="WP_379927588.1">
    <property type="nucleotide sequence ID" value="NZ_JBHUMM010000001.1"/>
</dbReference>
<feature type="transmembrane region" description="Helical" evidence="1">
    <location>
        <begin position="138"/>
        <end position="159"/>
    </location>
</feature>
<evidence type="ECO:0000313" key="3">
    <source>
        <dbReference type="EMBL" id="MFD2670253.1"/>
    </source>
</evidence>
<reference evidence="4" key="1">
    <citation type="journal article" date="2019" name="Int. J. Syst. Evol. Microbiol.">
        <title>The Global Catalogue of Microorganisms (GCM) 10K type strain sequencing project: providing services to taxonomists for standard genome sequencing and annotation.</title>
        <authorList>
            <consortium name="The Broad Institute Genomics Platform"/>
            <consortium name="The Broad Institute Genome Sequencing Center for Infectious Disease"/>
            <person name="Wu L."/>
            <person name="Ma J."/>
        </authorList>
    </citation>
    <scope>NUCLEOTIDE SEQUENCE [LARGE SCALE GENOMIC DNA]</scope>
    <source>
        <strain evidence="4">KCTC 33676</strain>
    </source>
</reference>
<proteinExistence type="predicted"/>
<protein>
    <submittedName>
        <fullName evidence="3">HPP family protein</fullName>
    </submittedName>
</protein>
<evidence type="ECO:0000313" key="4">
    <source>
        <dbReference type="Proteomes" id="UP001597497"/>
    </source>
</evidence>
<dbReference type="Proteomes" id="UP001597497">
    <property type="component" value="Unassembled WGS sequence"/>
</dbReference>
<organism evidence="3 4">
    <name type="scientific">Marinicrinis sediminis</name>
    <dbReference type="NCBI Taxonomy" id="1652465"/>
    <lineage>
        <taxon>Bacteria</taxon>
        <taxon>Bacillati</taxon>
        <taxon>Bacillota</taxon>
        <taxon>Bacilli</taxon>
        <taxon>Bacillales</taxon>
        <taxon>Paenibacillaceae</taxon>
    </lineage>
</organism>
<dbReference type="InterPro" id="IPR007065">
    <property type="entry name" value="HPP"/>
</dbReference>
<gene>
    <name evidence="3" type="ORF">ACFSUC_01370</name>
</gene>